<name>A0AAW9QPC5_9CHRO</name>
<evidence type="ECO:0000313" key="2">
    <source>
        <dbReference type="EMBL" id="MEG3437065.1"/>
    </source>
</evidence>
<feature type="transmembrane region" description="Helical" evidence="1">
    <location>
        <begin position="42"/>
        <end position="61"/>
    </location>
</feature>
<accession>A0AAW9QPC5</accession>
<organism evidence="2 3">
    <name type="scientific">Pannus brasiliensis CCIBt3594</name>
    <dbReference type="NCBI Taxonomy" id="1427578"/>
    <lineage>
        <taxon>Bacteria</taxon>
        <taxon>Bacillati</taxon>
        <taxon>Cyanobacteriota</taxon>
        <taxon>Cyanophyceae</taxon>
        <taxon>Oscillatoriophycideae</taxon>
        <taxon>Chroococcales</taxon>
        <taxon>Microcystaceae</taxon>
        <taxon>Pannus</taxon>
    </lineage>
</organism>
<keyword evidence="1" id="KW-0812">Transmembrane</keyword>
<proteinExistence type="predicted"/>
<evidence type="ECO:0000256" key="1">
    <source>
        <dbReference type="SAM" id="Phobius"/>
    </source>
</evidence>
<keyword evidence="1" id="KW-1133">Transmembrane helix</keyword>
<evidence type="ECO:0000313" key="3">
    <source>
        <dbReference type="Proteomes" id="UP001328733"/>
    </source>
</evidence>
<dbReference type="AlphaFoldDB" id="A0AAW9QPC5"/>
<keyword evidence="1" id="KW-0472">Membrane</keyword>
<comment type="caution">
    <text evidence="2">The sequence shown here is derived from an EMBL/GenBank/DDBJ whole genome shotgun (WGS) entry which is preliminary data.</text>
</comment>
<reference evidence="2 3" key="1">
    <citation type="submission" date="2024-01" db="EMBL/GenBank/DDBJ databases">
        <title>Genomic insights into the taxonomy and metabolism of the cyanobacterium Pannus brasiliensis CCIBt3594.</title>
        <authorList>
            <person name="Machado M."/>
            <person name="Botero N.B."/>
            <person name="Andreote A.P.D."/>
            <person name="Feitosa A.M.T."/>
            <person name="Popin R."/>
            <person name="Sivonen K."/>
            <person name="Fiore M.F."/>
        </authorList>
    </citation>
    <scope>NUCLEOTIDE SEQUENCE [LARGE SCALE GENOMIC DNA]</scope>
    <source>
        <strain evidence="2 3">CCIBt3594</strain>
    </source>
</reference>
<gene>
    <name evidence="2" type="ORF">V0288_08035</name>
</gene>
<protein>
    <submittedName>
        <fullName evidence="2">Uncharacterized protein</fullName>
    </submittedName>
</protein>
<keyword evidence="3" id="KW-1185">Reference proteome</keyword>
<dbReference type="RefSeq" id="WP_332864549.1">
    <property type="nucleotide sequence ID" value="NZ_JBAFSM010000012.1"/>
</dbReference>
<dbReference type="EMBL" id="JBAFSM010000012">
    <property type="protein sequence ID" value="MEG3437065.1"/>
    <property type="molecule type" value="Genomic_DNA"/>
</dbReference>
<sequence>MLDTIHHLVAGVDLSPLTDSLMTITDKDVDIIGSFQKWFSNFIKSGQVWALIVGIVAGYLFKGMTSY</sequence>
<dbReference type="Proteomes" id="UP001328733">
    <property type="component" value="Unassembled WGS sequence"/>
</dbReference>